<keyword evidence="3 10" id="KW-0328">Glycosyltransferase</keyword>
<accession>A0A327ZL56</accession>
<evidence type="ECO:0000313" key="11">
    <source>
        <dbReference type="Proteomes" id="UP000249341"/>
    </source>
</evidence>
<feature type="transmembrane region" description="Helical" evidence="8">
    <location>
        <begin position="258"/>
        <end position="282"/>
    </location>
</feature>
<dbReference type="GO" id="GO:0016763">
    <property type="term" value="F:pentosyltransferase activity"/>
    <property type="evidence" value="ECO:0007669"/>
    <property type="project" value="TreeGrafter"/>
</dbReference>
<evidence type="ECO:0000256" key="2">
    <source>
        <dbReference type="ARBA" id="ARBA00022475"/>
    </source>
</evidence>
<dbReference type="PANTHER" id="PTHR33908:SF11">
    <property type="entry name" value="MEMBRANE PROTEIN"/>
    <property type="match status" value="1"/>
</dbReference>
<protein>
    <submittedName>
        <fullName evidence="10">Dolichyl-phosphate-mannose-protein mannosyltransferase</fullName>
    </submittedName>
</protein>
<dbReference type="PANTHER" id="PTHR33908">
    <property type="entry name" value="MANNOSYLTRANSFERASE YKCB-RELATED"/>
    <property type="match status" value="1"/>
</dbReference>
<feature type="transmembrane region" description="Helical" evidence="8">
    <location>
        <begin position="126"/>
        <end position="144"/>
    </location>
</feature>
<sequence length="503" mass="53964">MPSSFSYGMSVVNAVSDVVPTERIDIVGRRPLAWWPVGLIAAGATLLLLITANRYDYHRDELYFRMLGQHPQWGYVDQPPFTPLLARLGIEFFGDTVWGMRVPFALVLGLTALVAAVIAREVGGGAVAQSIAAAGVVSAFPLSAAHVSSTAAVDLLVWLGVVFFVIRALQGSSQGWVWAGVTAGAGLYNKHLVVLLLVSLAVGLLVAGPRPVFRSRMLWMGVAAVVVVGLPNVVYQVVHGFPQVQMTSVIAVSGAERLMVVPLQFVLIVLPPVWIAGIVMLARDRRLRSIAVAYPVLLILVLVSGGQAYYPVGLLLALFAVGAVPTTRWMTRRWRQVFLWTGVAVSALVAVVSGLPAIPEEDLGDSFVVAVNQTVADQIGWREYVWQVGAVYAGLSDADQRKTVLFAGNYGEAGALDRYGPSLALPDVYSGHNSLFDLGPPPKGKSVVVAVVETAPRELGNCAVKARLHNSVGVENEELSSQVYVCRLSQPWSSVWPGLKHYG</sequence>
<dbReference type="InterPro" id="IPR038731">
    <property type="entry name" value="RgtA/B/C-like"/>
</dbReference>
<comment type="caution">
    <text evidence="10">The sequence shown here is derived from an EMBL/GenBank/DDBJ whole genome shotgun (WGS) entry which is preliminary data.</text>
</comment>
<gene>
    <name evidence="10" type="ORF">B0I29_10583</name>
</gene>
<evidence type="ECO:0000256" key="6">
    <source>
        <dbReference type="ARBA" id="ARBA00022989"/>
    </source>
</evidence>
<dbReference type="GO" id="GO:0009103">
    <property type="term" value="P:lipopolysaccharide biosynthetic process"/>
    <property type="evidence" value="ECO:0007669"/>
    <property type="project" value="UniProtKB-ARBA"/>
</dbReference>
<name>A0A327ZL56_9ACTN</name>
<keyword evidence="11" id="KW-1185">Reference proteome</keyword>
<dbReference type="EMBL" id="QLMJ01000005">
    <property type="protein sequence ID" value="RAK38137.1"/>
    <property type="molecule type" value="Genomic_DNA"/>
</dbReference>
<evidence type="ECO:0000313" key="10">
    <source>
        <dbReference type="EMBL" id="RAK38137.1"/>
    </source>
</evidence>
<dbReference type="Proteomes" id="UP000249341">
    <property type="component" value="Unassembled WGS sequence"/>
</dbReference>
<evidence type="ECO:0000256" key="1">
    <source>
        <dbReference type="ARBA" id="ARBA00004651"/>
    </source>
</evidence>
<feature type="transmembrane region" description="Helical" evidence="8">
    <location>
        <begin position="218"/>
        <end position="238"/>
    </location>
</feature>
<dbReference type="InterPro" id="IPR050297">
    <property type="entry name" value="LipidA_mod_glycosyltrf_83"/>
</dbReference>
<keyword evidence="5 8" id="KW-0812">Transmembrane</keyword>
<feature type="transmembrane region" description="Helical" evidence="8">
    <location>
        <begin position="151"/>
        <end position="169"/>
    </location>
</feature>
<feature type="transmembrane region" description="Helical" evidence="8">
    <location>
        <begin position="289"/>
        <end position="306"/>
    </location>
</feature>
<evidence type="ECO:0000256" key="3">
    <source>
        <dbReference type="ARBA" id="ARBA00022676"/>
    </source>
</evidence>
<feature type="transmembrane region" description="Helical" evidence="8">
    <location>
        <begin position="102"/>
        <end position="120"/>
    </location>
</feature>
<evidence type="ECO:0000256" key="4">
    <source>
        <dbReference type="ARBA" id="ARBA00022679"/>
    </source>
</evidence>
<feature type="domain" description="Glycosyltransferase RgtA/B/C/D-like" evidence="9">
    <location>
        <begin position="77"/>
        <end position="235"/>
    </location>
</feature>
<keyword evidence="7 8" id="KW-0472">Membrane</keyword>
<evidence type="ECO:0000256" key="5">
    <source>
        <dbReference type="ARBA" id="ARBA00022692"/>
    </source>
</evidence>
<dbReference type="Pfam" id="PF13231">
    <property type="entry name" value="PMT_2"/>
    <property type="match status" value="1"/>
</dbReference>
<feature type="transmembrane region" description="Helical" evidence="8">
    <location>
        <begin position="32"/>
        <end position="52"/>
    </location>
</feature>
<keyword evidence="4 10" id="KW-0808">Transferase</keyword>
<feature type="transmembrane region" description="Helical" evidence="8">
    <location>
        <begin position="312"/>
        <end position="330"/>
    </location>
</feature>
<feature type="transmembrane region" description="Helical" evidence="8">
    <location>
        <begin position="337"/>
        <end position="358"/>
    </location>
</feature>
<keyword evidence="6 8" id="KW-1133">Transmembrane helix</keyword>
<dbReference type="AlphaFoldDB" id="A0A327ZL56"/>
<keyword evidence="2" id="KW-1003">Cell membrane</keyword>
<organism evidence="10 11">
    <name type="scientific">Actinoplanes lutulentus</name>
    <dbReference type="NCBI Taxonomy" id="1287878"/>
    <lineage>
        <taxon>Bacteria</taxon>
        <taxon>Bacillati</taxon>
        <taxon>Actinomycetota</taxon>
        <taxon>Actinomycetes</taxon>
        <taxon>Micromonosporales</taxon>
        <taxon>Micromonosporaceae</taxon>
        <taxon>Actinoplanes</taxon>
    </lineage>
</organism>
<evidence type="ECO:0000256" key="7">
    <source>
        <dbReference type="ARBA" id="ARBA00023136"/>
    </source>
</evidence>
<proteinExistence type="predicted"/>
<feature type="transmembrane region" description="Helical" evidence="8">
    <location>
        <begin position="189"/>
        <end position="206"/>
    </location>
</feature>
<comment type="subcellular location">
    <subcellularLocation>
        <location evidence="1">Cell membrane</location>
        <topology evidence="1">Multi-pass membrane protein</topology>
    </subcellularLocation>
</comment>
<evidence type="ECO:0000256" key="8">
    <source>
        <dbReference type="SAM" id="Phobius"/>
    </source>
</evidence>
<dbReference type="GO" id="GO:0005886">
    <property type="term" value="C:plasma membrane"/>
    <property type="evidence" value="ECO:0007669"/>
    <property type="project" value="UniProtKB-SubCell"/>
</dbReference>
<evidence type="ECO:0000259" key="9">
    <source>
        <dbReference type="Pfam" id="PF13231"/>
    </source>
</evidence>
<reference evidence="10 11" key="1">
    <citation type="submission" date="2018-06" db="EMBL/GenBank/DDBJ databases">
        <title>Genomic Encyclopedia of Type Strains, Phase III (KMG-III): the genomes of soil and plant-associated and newly described type strains.</title>
        <authorList>
            <person name="Whitman W."/>
        </authorList>
    </citation>
    <scope>NUCLEOTIDE SEQUENCE [LARGE SCALE GENOMIC DNA]</scope>
    <source>
        <strain evidence="10 11">CGMCC 4.7090</strain>
    </source>
</reference>